<dbReference type="KEGG" id="nce:NCER_102323"/>
<evidence type="ECO:0000313" key="2">
    <source>
        <dbReference type="EMBL" id="EEQ81307.1"/>
    </source>
</evidence>
<feature type="transmembrane region" description="Helical" evidence="1">
    <location>
        <begin position="107"/>
        <end position="132"/>
    </location>
</feature>
<dbReference type="HOGENOM" id="CLU_1489416_0_0_1"/>
<dbReference type="AlphaFoldDB" id="C4VBU5"/>
<keyword evidence="1" id="KW-0812">Transmembrane</keyword>
<proteinExistence type="predicted"/>
<protein>
    <submittedName>
        <fullName evidence="2">Uncharacterized protein</fullName>
    </submittedName>
</protein>
<dbReference type="InParanoid" id="C4VBU5"/>
<dbReference type="Proteomes" id="UP000009082">
    <property type="component" value="Unassembled WGS sequence"/>
</dbReference>
<keyword evidence="1" id="KW-0472">Membrane</keyword>
<organism evidence="2 3">
    <name type="scientific">Vairimorpha ceranae (strain BRL01)</name>
    <name type="common">Microsporidian parasite</name>
    <name type="synonym">Nosema ceranae</name>
    <dbReference type="NCBI Taxonomy" id="578460"/>
    <lineage>
        <taxon>Eukaryota</taxon>
        <taxon>Fungi</taxon>
        <taxon>Fungi incertae sedis</taxon>
        <taxon>Microsporidia</taxon>
        <taxon>Nosematidae</taxon>
        <taxon>Vairimorpha</taxon>
    </lineage>
</organism>
<gene>
    <name evidence="2" type="ORF">NCER_102323</name>
</gene>
<feature type="transmembrane region" description="Helical" evidence="1">
    <location>
        <begin position="152"/>
        <end position="172"/>
    </location>
</feature>
<dbReference type="VEuPathDB" id="MicrosporidiaDB:NCER_102323"/>
<name>C4VBU5_VAIC1</name>
<feature type="transmembrane region" description="Helical" evidence="1">
    <location>
        <begin position="12"/>
        <end position="37"/>
    </location>
</feature>
<accession>C4VBU5</accession>
<evidence type="ECO:0000256" key="1">
    <source>
        <dbReference type="SAM" id="Phobius"/>
    </source>
</evidence>
<sequence>MCICLVINKTNPVIYSMMCIFCKCTQFGVSFPAVFMYNTLPGMTYFLISAVSVSAFLFLTLINTSFWQRARSTIPRTHIPPTLCALWYFCLPNFDPSISTTTPGPPICVLPFIFCFAIQPIVFLLNLVIKFIDLIELLCKNRNLILATTRQLILSLQNGFLLVIFVFFLQIARVSFKISYFPITL</sequence>
<keyword evidence="1" id="KW-1133">Transmembrane helix</keyword>
<feature type="transmembrane region" description="Helical" evidence="1">
    <location>
        <begin position="43"/>
        <end position="62"/>
    </location>
</feature>
<reference evidence="2 3" key="1">
    <citation type="journal article" date="2009" name="PLoS Pathog.">
        <title>Genomic analyses of the microsporidian Nosema ceranae, an emergent pathogen of honey bees.</title>
        <authorList>
            <person name="Cornman R.S."/>
            <person name="Chen Y.P."/>
            <person name="Schatz M.C."/>
            <person name="Street C."/>
            <person name="Zhao Y."/>
            <person name="Desany B."/>
            <person name="Egholm M."/>
            <person name="Hutchison S."/>
            <person name="Pettis J.S."/>
            <person name="Lipkin W.I."/>
            <person name="Evans J.D."/>
        </authorList>
    </citation>
    <scope>NUCLEOTIDE SEQUENCE [LARGE SCALE GENOMIC DNA]</scope>
    <source>
        <strain evidence="2 3">BRL01</strain>
    </source>
</reference>
<evidence type="ECO:0000313" key="3">
    <source>
        <dbReference type="Proteomes" id="UP000009082"/>
    </source>
</evidence>
<comment type="caution">
    <text evidence="2">The sequence shown here is derived from an EMBL/GenBank/DDBJ whole genome shotgun (WGS) entry which is preliminary data.</text>
</comment>
<dbReference type="EMBL" id="ACOL01000896">
    <property type="protein sequence ID" value="EEQ81307.1"/>
    <property type="molecule type" value="Genomic_DNA"/>
</dbReference>